<reference evidence="2 3" key="1">
    <citation type="submission" date="2019-04" db="EMBL/GenBank/DDBJ databases">
        <title>Thalassotalea guangxiensis sp. nov., isolated from sediment of the coastal wetland.</title>
        <authorList>
            <person name="Zheng S."/>
            <person name="Zhang D."/>
        </authorList>
    </citation>
    <scope>NUCLEOTIDE SEQUENCE [LARGE SCALE GENOMIC DNA]</scope>
    <source>
        <strain evidence="2 3">ZS-4</strain>
    </source>
</reference>
<gene>
    <name evidence="2" type="ORF">E8M12_04880</name>
</gene>
<name>A0A4U1B7A5_9GAMM</name>
<evidence type="ECO:0000313" key="2">
    <source>
        <dbReference type="EMBL" id="TKB46391.1"/>
    </source>
</evidence>
<organism evidence="2 3">
    <name type="scientific">Thalassotalea mangrovi</name>
    <dbReference type="NCBI Taxonomy" id="2572245"/>
    <lineage>
        <taxon>Bacteria</taxon>
        <taxon>Pseudomonadati</taxon>
        <taxon>Pseudomonadota</taxon>
        <taxon>Gammaproteobacteria</taxon>
        <taxon>Alteromonadales</taxon>
        <taxon>Colwelliaceae</taxon>
        <taxon>Thalassotalea</taxon>
    </lineage>
</organism>
<dbReference type="Proteomes" id="UP000307999">
    <property type="component" value="Unassembled WGS sequence"/>
</dbReference>
<evidence type="ECO:0000256" key="1">
    <source>
        <dbReference type="SAM" id="SignalP"/>
    </source>
</evidence>
<dbReference type="AlphaFoldDB" id="A0A4U1B7A5"/>
<sequence length="299" mass="33167">MLKKAVALFLVGSTYFPSLPANAEWVPFTLKNNHIFIDLTLAGQSTEAMLDSGANIHMINQAFVDEHGEDFTRTGHIEVQGVNSKQKFPLYNQIPIEVFGAQFELNKVVGGELNNIDFLFGNSFFKNIIVQIDYPNSKMQLLPQQAVDLAKHANLPMRRALGSGLPAVQVEINGEKVWLTLDTGNNSGIYIKRGWAEENGLLDETKLISSTVEGINSSMDTENFSVNSLKFGPYELENVKMTVPVDGAVTYLGKNNESAPTGSRLKRGIKTKGILGYDILKHFLLTIDYENYRAHIIAQ</sequence>
<dbReference type="Pfam" id="PF13975">
    <property type="entry name" value="gag-asp_proteas"/>
    <property type="match status" value="1"/>
</dbReference>
<keyword evidence="1" id="KW-0732">Signal</keyword>
<dbReference type="EMBL" id="SWDB01000009">
    <property type="protein sequence ID" value="TKB46391.1"/>
    <property type="molecule type" value="Genomic_DNA"/>
</dbReference>
<dbReference type="InterPro" id="IPR021109">
    <property type="entry name" value="Peptidase_aspartic_dom_sf"/>
</dbReference>
<accession>A0A4U1B7A5</accession>
<dbReference type="Gene3D" id="2.40.70.10">
    <property type="entry name" value="Acid Proteases"/>
    <property type="match status" value="2"/>
</dbReference>
<dbReference type="Pfam" id="PF13650">
    <property type="entry name" value="Asp_protease_2"/>
    <property type="match status" value="1"/>
</dbReference>
<dbReference type="OrthoDB" id="3521766at2"/>
<comment type="caution">
    <text evidence="2">The sequence shown here is derived from an EMBL/GenBank/DDBJ whole genome shotgun (WGS) entry which is preliminary data.</text>
</comment>
<feature type="chain" id="PRO_5020863816" evidence="1">
    <location>
        <begin position="24"/>
        <end position="299"/>
    </location>
</feature>
<dbReference type="RefSeq" id="WP_136734966.1">
    <property type="nucleotide sequence ID" value="NZ_SWDB01000009.1"/>
</dbReference>
<evidence type="ECO:0000313" key="3">
    <source>
        <dbReference type="Proteomes" id="UP000307999"/>
    </source>
</evidence>
<dbReference type="SUPFAM" id="SSF50630">
    <property type="entry name" value="Acid proteases"/>
    <property type="match status" value="1"/>
</dbReference>
<proteinExistence type="predicted"/>
<protein>
    <submittedName>
        <fullName evidence="2">Signal protein PDZ</fullName>
    </submittedName>
</protein>
<feature type="signal peptide" evidence="1">
    <location>
        <begin position="1"/>
        <end position="23"/>
    </location>
</feature>
<keyword evidence="3" id="KW-1185">Reference proteome</keyword>